<keyword evidence="1" id="KW-1133">Transmembrane helix</keyword>
<feature type="transmembrane region" description="Helical" evidence="1">
    <location>
        <begin position="58"/>
        <end position="80"/>
    </location>
</feature>
<dbReference type="Proteomes" id="UP000230575">
    <property type="component" value="Segment"/>
</dbReference>
<reference evidence="2 3" key="1">
    <citation type="journal article" date="2016" name="Front. Microbiol.">
        <title>Comparative Functional Genomic Analysis of Two Vibrio Phages Reveals Complex Metabolic Interactions with the Host Cell.</title>
        <authorList>
            <person name="Skliros D."/>
            <person name="Kalatzis P.G."/>
            <person name="Katharios P."/>
            <person name="Flemetakis E."/>
        </authorList>
    </citation>
    <scope>NUCLEOTIDE SEQUENCE [LARGE SCALE GENOMIC DNA]</scope>
</reference>
<keyword evidence="1" id="KW-0472">Membrane</keyword>
<keyword evidence="1" id="KW-0812">Transmembrane</keyword>
<gene>
    <name evidence="2" type="ORF">phiGrn1_0260</name>
</gene>
<protein>
    <submittedName>
        <fullName evidence="2">Uncharacterized protein</fullName>
    </submittedName>
</protein>
<accession>A0A126HGU9</accession>
<evidence type="ECO:0000313" key="3">
    <source>
        <dbReference type="Proteomes" id="UP000230575"/>
    </source>
</evidence>
<feature type="transmembrane region" description="Helical" evidence="1">
    <location>
        <begin position="27"/>
        <end position="46"/>
    </location>
</feature>
<organism evidence="2 3">
    <name type="scientific">Vibrio phage phi-Grn1</name>
    <dbReference type="NCBI Taxonomy" id="1747713"/>
    <lineage>
        <taxon>Viruses</taxon>
        <taxon>Duplodnaviria</taxon>
        <taxon>Heunggongvirae</taxon>
        <taxon>Uroviricota</taxon>
        <taxon>Caudoviricetes</taxon>
        <taxon>Pantevenvirales</taxon>
        <taxon>Straboviridae</taxon>
        <taxon>Schizotequatrovirus</taxon>
        <taxon>Schizotequatrovirus valkk3</taxon>
    </lineage>
</organism>
<evidence type="ECO:0000256" key="1">
    <source>
        <dbReference type="SAM" id="Phobius"/>
    </source>
</evidence>
<dbReference type="EMBL" id="KT919972">
    <property type="protein sequence ID" value="ALP47085.1"/>
    <property type="molecule type" value="Genomic_DNA"/>
</dbReference>
<proteinExistence type="predicted"/>
<name>A0A126HGU9_9CAUD</name>
<evidence type="ECO:0000313" key="2">
    <source>
        <dbReference type="EMBL" id="ALP47085.1"/>
    </source>
</evidence>
<sequence>MELKTFDEYKETELKEATIKQWAGRSALAGASLGAAFGFMTAAAGATATGGLAVAVPLATWGAISLGIHGLIGGALFAGGQARKDYSELKKTMKKIEKYRSLKQDDITEKKVAAFEKDLERSLFLVRKLRTSLNSDIDIATAKGVFRSDIKQSDQYLQGLEKMEAELIKIEKATKRAKKAAKK</sequence>